<sequence length="109" mass="11449">MFAVLVAVLAGAFISVLLVVVTLSATRGSQARALSFGDACRGIERCASACCAPLRRLVTSRTWASASRSLPSTPVRSAPSLLSSETDGAQAVPQSKHRRAQAKALRPRQ</sequence>
<evidence type="ECO:0000256" key="1">
    <source>
        <dbReference type="SAM" id="MobiDB-lite"/>
    </source>
</evidence>
<proteinExistence type="predicted"/>
<feature type="region of interest" description="Disordered" evidence="1">
    <location>
        <begin position="63"/>
        <end position="109"/>
    </location>
</feature>
<comment type="caution">
    <text evidence="2">The sequence shown here is derived from an EMBL/GenBank/DDBJ whole genome shotgun (WGS) entry which is preliminary data.</text>
</comment>
<dbReference type="EMBL" id="JACHJP010000002">
    <property type="protein sequence ID" value="MBB4915610.1"/>
    <property type="molecule type" value="Genomic_DNA"/>
</dbReference>
<reference evidence="2 3" key="1">
    <citation type="submission" date="2020-08" db="EMBL/GenBank/DDBJ databases">
        <title>Genomic Encyclopedia of Type Strains, Phase III (KMG-III): the genomes of soil and plant-associated and newly described type strains.</title>
        <authorList>
            <person name="Whitman W."/>
        </authorList>
    </citation>
    <scope>NUCLEOTIDE SEQUENCE [LARGE SCALE GENOMIC DNA]</scope>
    <source>
        <strain evidence="2 3">CECT 8840</strain>
    </source>
</reference>
<organism evidence="2 3">
    <name type="scientific">Streptosporangium saharense</name>
    <dbReference type="NCBI Taxonomy" id="1706840"/>
    <lineage>
        <taxon>Bacteria</taxon>
        <taxon>Bacillati</taxon>
        <taxon>Actinomycetota</taxon>
        <taxon>Actinomycetes</taxon>
        <taxon>Streptosporangiales</taxon>
        <taxon>Streptosporangiaceae</taxon>
        <taxon>Streptosporangium</taxon>
    </lineage>
</organism>
<protein>
    <submittedName>
        <fullName evidence="2">Uncharacterized protein</fullName>
    </submittedName>
</protein>
<evidence type="ECO:0000313" key="3">
    <source>
        <dbReference type="Proteomes" id="UP000552644"/>
    </source>
</evidence>
<evidence type="ECO:0000313" key="2">
    <source>
        <dbReference type="EMBL" id="MBB4915610.1"/>
    </source>
</evidence>
<accession>A0A7W7QL63</accession>
<feature type="compositionally biased region" description="Basic residues" evidence="1">
    <location>
        <begin position="95"/>
        <end position="109"/>
    </location>
</feature>
<dbReference type="RefSeq" id="WP_184714251.1">
    <property type="nucleotide sequence ID" value="NZ_JACHJP010000002.1"/>
</dbReference>
<dbReference type="Proteomes" id="UP000552644">
    <property type="component" value="Unassembled WGS sequence"/>
</dbReference>
<feature type="compositionally biased region" description="Polar residues" evidence="1">
    <location>
        <begin position="63"/>
        <end position="87"/>
    </location>
</feature>
<gene>
    <name evidence="2" type="ORF">FHS44_002695</name>
</gene>
<dbReference type="AlphaFoldDB" id="A0A7W7QL63"/>
<name>A0A7W7QL63_9ACTN</name>
<keyword evidence="3" id="KW-1185">Reference proteome</keyword>